<keyword evidence="5 8" id="KW-0812">Transmembrane</keyword>
<keyword evidence="7 8" id="KW-0472">Membrane</keyword>
<dbReference type="GO" id="GO:0000139">
    <property type="term" value="C:Golgi membrane"/>
    <property type="evidence" value="ECO:0007669"/>
    <property type="project" value="UniProtKB-SubCell"/>
</dbReference>
<organism evidence="9 10">
    <name type="scientific">Wickerhamomyces anomalus (strain ATCC 58044 / CBS 1984 / NCYC 433 / NRRL Y-366-8)</name>
    <name type="common">Yeast</name>
    <name type="synonym">Hansenula anomala</name>
    <dbReference type="NCBI Taxonomy" id="683960"/>
    <lineage>
        <taxon>Eukaryota</taxon>
        <taxon>Fungi</taxon>
        <taxon>Dikarya</taxon>
        <taxon>Ascomycota</taxon>
        <taxon>Saccharomycotina</taxon>
        <taxon>Saccharomycetes</taxon>
        <taxon>Phaffomycetales</taxon>
        <taxon>Wickerhamomycetaceae</taxon>
        <taxon>Wickerhamomyces</taxon>
    </lineage>
</organism>
<evidence type="ECO:0000256" key="2">
    <source>
        <dbReference type="ARBA" id="ARBA00004653"/>
    </source>
</evidence>
<keyword evidence="8" id="KW-0333">Golgi apparatus</keyword>
<dbReference type="EMBL" id="KV454209">
    <property type="protein sequence ID" value="ODQ60731.1"/>
    <property type="molecule type" value="Genomic_DNA"/>
</dbReference>
<dbReference type="InterPro" id="IPR008564">
    <property type="entry name" value="TVP23-like"/>
</dbReference>
<dbReference type="STRING" id="683960.A0A1E3P5K8"/>
<evidence type="ECO:0000256" key="8">
    <source>
        <dbReference type="RuleBase" id="RU361206"/>
    </source>
</evidence>
<evidence type="ECO:0000256" key="5">
    <source>
        <dbReference type="ARBA" id="ARBA00022692"/>
    </source>
</evidence>
<comment type="subcellular location">
    <subcellularLocation>
        <location evidence="2 8">Golgi apparatus membrane</location>
        <topology evidence="2 8">Multi-pass membrane protein</topology>
    </subcellularLocation>
</comment>
<proteinExistence type="inferred from homology"/>
<feature type="transmembrane region" description="Helical" evidence="8">
    <location>
        <begin position="82"/>
        <end position="100"/>
    </location>
</feature>
<evidence type="ECO:0000313" key="10">
    <source>
        <dbReference type="Proteomes" id="UP000094112"/>
    </source>
</evidence>
<dbReference type="AlphaFoldDB" id="A0A1E3P5K8"/>
<evidence type="ECO:0000256" key="1">
    <source>
        <dbReference type="ARBA" id="ARBA00003246"/>
    </source>
</evidence>
<evidence type="ECO:0000313" key="9">
    <source>
        <dbReference type="EMBL" id="ODQ60731.1"/>
    </source>
</evidence>
<dbReference type="GeneID" id="30201798"/>
<comment type="similarity">
    <text evidence="3 8">Belongs to the TVP23 family.</text>
</comment>
<feature type="transmembrane region" description="Helical" evidence="8">
    <location>
        <begin position="168"/>
        <end position="188"/>
    </location>
</feature>
<dbReference type="Pfam" id="PF05832">
    <property type="entry name" value="DUF846"/>
    <property type="match status" value="1"/>
</dbReference>
<evidence type="ECO:0000256" key="3">
    <source>
        <dbReference type="ARBA" id="ARBA00005467"/>
    </source>
</evidence>
<dbReference type="RefSeq" id="XP_019039938.1">
    <property type="nucleotide sequence ID" value="XM_019184552.1"/>
</dbReference>
<name>A0A1E3P5K8_WICAA</name>
<dbReference type="GO" id="GO:0009306">
    <property type="term" value="P:protein secretion"/>
    <property type="evidence" value="ECO:0007669"/>
    <property type="project" value="TreeGrafter"/>
</dbReference>
<dbReference type="PANTHER" id="PTHR13019">
    <property type="entry name" value="GOLGI APPARATUS MEMBRANE PROTEIN TVP23"/>
    <property type="match status" value="1"/>
</dbReference>
<evidence type="ECO:0000256" key="6">
    <source>
        <dbReference type="ARBA" id="ARBA00022989"/>
    </source>
</evidence>
<accession>A0A1E3P5K8</accession>
<dbReference type="PANTHER" id="PTHR13019:SF7">
    <property type="entry name" value="GOLGI APPARATUS MEMBRANE PROTEIN TVP23"/>
    <property type="match status" value="1"/>
</dbReference>
<sequence>MTVYTDSSGVIWYNGFSETYRERKQLEEMSETTGIAGPPPESRTLFQRLSESSHPIALIFFLGFRIGSLVAYLLGLLFTKNFIFFFISVILLLAADFWNVKNISGRLLVGLRWWNETDDNGESIWVFETSDPSRYINPIDSKVFWILLYASPAFWIALAVFAVLKFEFLSLILVIIAVALTMTNALAFTKCDKFGKANSIASDVFGRVSGGFLSSITPSFLSR</sequence>
<comment type="function">
    <text evidence="1 8">Golgi membrane protein involved in vesicular trafficking.</text>
</comment>
<dbReference type="GO" id="GO:0016192">
    <property type="term" value="P:vesicle-mediated transport"/>
    <property type="evidence" value="ECO:0007669"/>
    <property type="project" value="EnsemblFungi"/>
</dbReference>
<keyword evidence="10" id="KW-1185">Reference proteome</keyword>
<reference evidence="9 10" key="1">
    <citation type="journal article" date="2016" name="Proc. Natl. Acad. Sci. U.S.A.">
        <title>Comparative genomics of biotechnologically important yeasts.</title>
        <authorList>
            <person name="Riley R."/>
            <person name="Haridas S."/>
            <person name="Wolfe K.H."/>
            <person name="Lopes M.R."/>
            <person name="Hittinger C.T."/>
            <person name="Goeker M."/>
            <person name="Salamov A.A."/>
            <person name="Wisecaver J.H."/>
            <person name="Long T.M."/>
            <person name="Calvey C.H."/>
            <person name="Aerts A.L."/>
            <person name="Barry K.W."/>
            <person name="Choi C."/>
            <person name="Clum A."/>
            <person name="Coughlan A.Y."/>
            <person name="Deshpande S."/>
            <person name="Douglass A.P."/>
            <person name="Hanson S.J."/>
            <person name="Klenk H.-P."/>
            <person name="LaButti K.M."/>
            <person name="Lapidus A."/>
            <person name="Lindquist E.A."/>
            <person name="Lipzen A.M."/>
            <person name="Meier-Kolthoff J.P."/>
            <person name="Ohm R.A."/>
            <person name="Otillar R.P."/>
            <person name="Pangilinan J.L."/>
            <person name="Peng Y."/>
            <person name="Rokas A."/>
            <person name="Rosa C.A."/>
            <person name="Scheuner C."/>
            <person name="Sibirny A.A."/>
            <person name="Slot J.C."/>
            <person name="Stielow J.B."/>
            <person name="Sun H."/>
            <person name="Kurtzman C.P."/>
            <person name="Blackwell M."/>
            <person name="Grigoriev I.V."/>
            <person name="Jeffries T.W."/>
        </authorList>
    </citation>
    <scope>NUCLEOTIDE SEQUENCE [LARGE SCALE GENOMIC DNA]</scope>
    <source>
        <strain evidence="10">ATCC 58044 / CBS 1984 / NCYC 433 / NRRL Y-366-8</strain>
    </source>
</reference>
<evidence type="ECO:0000256" key="7">
    <source>
        <dbReference type="ARBA" id="ARBA00023136"/>
    </source>
</evidence>
<keyword evidence="6 8" id="KW-1133">Transmembrane helix</keyword>
<dbReference type="Proteomes" id="UP000094112">
    <property type="component" value="Unassembled WGS sequence"/>
</dbReference>
<dbReference type="OrthoDB" id="2151161at2759"/>
<evidence type="ECO:0000256" key="4">
    <source>
        <dbReference type="ARBA" id="ARBA00013603"/>
    </source>
</evidence>
<feature type="transmembrane region" description="Helical" evidence="8">
    <location>
        <begin position="143"/>
        <end position="162"/>
    </location>
</feature>
<protein>
    <recommendedName>
        <fullName evidence="4 8">Golgi apparatus membrane protein TVP23</fullName>
    </recommendedName>
</protein>
<gene>
    <name evidence="9" type="ORF">WICANDRAFT_77405</name>
</gene>
<feature type="transmembrane region" description="Helical" evidence="8">
    <location>
        <begin position="56"/>
        <end position="76"/>
    </location>
</feature>